<dbReference type="InterPro" id="IPR053134">
    <property type="entry name" value="RNA-dir_DNA_polymerase"/>
</dbReference>
<dbReference type="Gene3D" id="3.30.70.270">
    <property type="match status" value="1"/>
</dbReference>
<gene>
    <name evidence="3" type="ORF">MTR67_051832</name>
</gene>
<proteinExistence type="predicted"/>
<dbReference type="PANTHER" id="PTHR24559">
    <property type="entry name" value="TRANSPOSON TY3-I GAG-POL POLYPROTEIN"/>
    <property type="match status" value="1"/>
</dbReference>
<dbReference type="CDD" id="cd01647">
    <property type="entry name" value="RT_LTR"/>
    <property type="match status" value="1"/>
</dbReference>
<feature type="region of interest" description="Disordered" evidence="1">
    <location>
        <begin position="21"/>
        <end position="45"/>
    </location>
</feature>
<keyword evidence="4" id="KW-1185">Reference proteome</keyword>
<dbReference type="AlphaFoldDB" id="A0AAF0V547"/>
<feature type="domain" description="Reverse transcriptase" evidence="2">
    <location>
        <begin position="289"/>
        <end position="359"/>
    </location>
</feature>
<dbReference type="Pfam" id="PF00078">
    <property type="entry name" value="RVT_1"/>
    <property type="match status" value="1"/>
</dbReference>
<feature type="compositionally biased region" description="Basic residues" evidence="1">
    <location>
        <begin position="27"/>
        <end position="42"/>
    </location>
</feature>
<dbReference type="InterPro" id="IPR043502">
    <property type="entry name" value="DNA/RNA_pol_sf"/>
</dbReference>
<evidence type="ECO:0000313" key="4">
    <source>
        <dbReference type="Proteomes" id="UP001234989"/>
    </source>
</evidence>
<protein>
    <recommendedName>
        <fullName evidence="2">Reverse transcriptase domain-containing protein</fullName>
    </recommendedName>
</protein>
<dbReference type="SUPFAM" id="SSF56672">
    <property type="entry name" value="DNA/RNA polymerases"/>
    <property type="match status" value="1"/>
</dbReference>
<dbReference type="InterPro" id="IPR043128">
    <property type="entry name" value="Rev_trsase/Diguanyl_cyclase"/>
</dbReference>
<organism evidence="3 4">
    <name type="scientific">Solanum verrucosum</name>
    <dbReference type="NCBI Taxonomy" id="315347"/>
    <lineage>
        <taxon>Eukaryota</taxon>
        <taxon>Viridiplantae</taxon>
        <taxon>Streptophyta</taxon>
        <taxon>Embryophyta</taxon>
        <taxon>Tracheophyta</taxon>
        <taxon>Spermatophyta</taxon>
        <taxon>Magnoliopsida</taxon>
        <taxon>eudicotyledons</taxon>
        <taxon>Gunneridae</taxon>
        <taxon>Pentapetalae</taxon>
        <taxon>asterids</taxon>
        <taxon>lamiids</taxon>
        <taxon>Solanales</taxon>
        <taxon>Solanaceae</taxon>
        <taxon>Solanoideae</taxon>
        <taxon>Solaneae</taxon>
        <taxon>Solanum</taxon>
    </lineage>
</organism>
<name>A0AAF0V547_SOLVR</name>
<evidence type="ECO:0000313" key="3">
    <source>
        <dbReference type="EMBL" id="WMV58447.1"/>
    </source>
</evidence>
<evidence type="ECO:0000259" key="2">
    <source>
        <dbReference type="Pfam" id="PF00078"/>
    </source>
</evidence>
<evidence type="ECO:0000256" key="1">
    <source>
        <dbReference type="SAM" id="MobiDB-lite"/>
    </source>
</evidence>
<dbReference type="InterPro" id="IPR000477">
    <property type="entry name" value="RT_dom"/>
</dbReference>
<dbReference type="EMBL" id="CP133623">
    <property type="protein sequence ID" value="WMV58447.1"/>
    <property type="molecule type" value="Genomic_DNA"/>
</dbReference>
<dbReference type="Proteomes" id="UP001234989">
    <property type="component" value="Chromosome 12"/>
</dbReference>
<dbReference type="Gene3D" id="3.10.10.10">
    <property type="entry name" value="HIV Type 1 Reverse Transcriptase, subunit A, domain 1"/>
    <property type="match status" value="1"/>
</dbReference>
<accession>A0AAF0V547</accession>
<reference evidence="3" key="1">
    <citation type="submission" date="2023-08" db="EMBL/GenBank/DDBJ databases">
        <title>A de novo genome assembly of Solanum verrucosum Schlechtendal, a Mexican diploid species geographically isolated from the other diploid A-genome species in potato relatives.</title>
        <authorList>
            <person name="Hosaka K."/>
        </authorList>
    </citation>
    <scope>NUCLEOTIDE SEQUENCE</scope>
    <source>
        <tissue evidence="3">Young leaves</tissue>
    </source>
</reference>
<dbReference type="PANTHER" id="PTHR24559:SF444">
    <property type="entry name" value="REVERSE TRANSCRIPTASE DOMAIN-CONTAINING PROTEIN"/>
    <property type="match status" value="1"/>
</dbReference>
<sequence length="390" mass="44334">MVNTRYNGVRPVAPVNALAEESAVRGRDRRRGRGRAKVRGRGRVAPAVNKVPIDSVPMNENPPSHNEEIEEDIEVEDVEENGQEEEVPAETSVVPPIDPVLAQQIIAFLKGDQHTGTKGDLQADRRLTNKARRSSGLPFFILFCRLDPFCQVVSMLLNEITFKLEWEGVYKPKQAKIISAIWASKLVKQGCLAYLAHVRDVEIEAPSVGAIPLVSEFSEVFPNDLPGMPLDRDIDFYIDLEPSTYPISIPPYCMAPTELREIKAQIQELLDKGFIRPSASPWGAPVLFVNKKDGSMRMCIDYRQLSRVTIQNRYSLPRIDYLFDQLQGAVVFSKIDLRSGYHQLKIKREDVPKTAFRTRYGHYEFFVVFWFDQCACNFHEFDEWGIQASS</sequence>